<evidence type="ECO:0000313" key="2">
    <source>
        <dbReference type="Proteomes" id="UP001152484"/>
    </source>
</evidence>
<proteinExistence type="predicted"/>
<dbReference type="AlphaFoldDB" id="A0A9P0Z4Z4"/>
<dbReference type="OrthoDB" id="1750431at2759"/>
<organism evidence="1 2">
    <name type="scientific">Cuscuta europaea</name>
    <name type="common">European dodder</name>
    <dbReference type="NCBI Taxonomy" id="41803"/>
    <lineage>
        <taxon>Eukaryota</taxon>
        <taxon>Viridiplantae</taxon>
        <taxon>Streptophyta</taxon>
        <taxon>Embryophyta</taxon>
        <taxon>Tracheophyta</taxon>
        <taxon>Spermatophyta</taxon>
        <taxon>Magnoliopsida</taxon>
        <taxon>eudicotyledons</taxon>
        <taxon>Gunneridae</taxon>
        <taxon>Pentapetalae</taxon>
        <taxon>asterids</taxon>
        <taxon>lamiids</taxon>
        <taxon>Solanales</taxon>
        <taxon>Convolvulaceae</taxon>
        <taxon>Cuscuteae</taxon>
        <taxon>Cuscuta</taxon>
        <taxon>Cuscuta subgen. Cuscuta</taxon>
    </lineage>
</organism>
<protein>
    <submittedName>
        <fullName evidence="1">Uncharacterized protein</fullName>
    </submittedName>
</protein>
<sequence length="269" mass="31413">MNSDGNYNPMDAMQYFGLQGLDLMTKNLGQPHIRTRLLMYFYSFNVMPRASIYNKIRSVDLYFAYRMHTGLDPHEGIPLSGIIIKQLWSAVLSNNQDKAFIFPILLSKIFQHFGVSFRGEEEREMHAVLDDSVMTHLRYFQPPHGGPWRCVAKFHRVVPEENEKEMMEGGEPARGHEEHHEEATHVPQAGAPYDMDYLTEQFGQIRTELAVHRRDLRDQRHAIQGMGSHLWNMNYYCQELGRHFNIPPPPPYDPNFFFPSREEGDENDE</sequence>
<evidence type="ECO:0000313" key="1">
    <source>
        <dbReference type="EMBL" id="CAH9089357.1"/>
    </source>
</evidence>
<name>A0A9P0Z4Z4_CUSEU</name>
<dbReference type="Proteomes" id="UP001152484">
    <property type="component" value="Unassembled WGS sequence"/>
</dbReference>
<comment type="caution">
    <text evidence="1">The sequence shown here is derived from an EMBL/GenBank/DDBJ whole genome shotgun (WGS) entry which is preliminary data.</text>
</comment>
<accession>A0A9P0Z4Z4</accession>
<reference evidence="1" key="1">
    <citation type="submission" date="2022-07" db="EMBL/GenBank/DDBJ databases">
        <authorList>
            <person name="Macas J."/>
            <person name="Novak P."/>
            <person name="Neumann P."/>
        </authorList>
    </citation>
    <scope>NUCLEOTIDE SEQUENCE</scope>
</reference>
<gene>
    <name evidence="1" type="ORF">CEURO_LOCUS10878</name>
</gene>
<keyword evidence="2" id="KW-1185">Reference proteome</keyword>
<dbReference type="EMBL" id="CAMAPE010000020">
    <property type="protein sequence ID" value="CAH9089357.1"/>
    <property type="molecule type" value="Genomic_DNA"/>
</dbReference>